<feature type="compositionally biased region" description="Basic and acidic residues" evidence="2">
    <location>
        <begin position="683"/>
        <end position="697"/>
    </location>
</feature>
<keyword evidence="5" id="KW-1185">Reference proteome</keyword>
<evidence type="ECO:0000256" key="1">
    <source>
        <dbReference type="ARBA" id="ARBA00007473"/>
    </source>
</evidence>
<feature type="region of interest" description="Disordered" evidence="2">
    <location>
        <begin position="389"/>
        <end position="506"/>
    </location>
</feature>
<dbReference type="PANTHER" id="PTHR14490">
    <property type="entry name" value="ZINC FINGER, ZZ TYPE"/>
    <property type="match status" value="1"/>
</dbReference>
<feature type="compositionally biased region" description="Basic and acidic residues" evidence="2">
    <location>
        <begin position="616"/>
        <end position="676"/>
    </location>
</feature>
<reference evidence="4 5" key="1">
    <citation type="journal article" date="2014" name="Nat. Commun.">
        <title>Klebsormidium flaccidum genome reveals primary factors for plant terrestrial adaptation.</title>
        <authorList>
            <person name="Hori K."/>
            <person name="Maruyama F."/>
            <person name="Fujisawa T."/>
            <person name="Togashi T."/>
            <person name="Yamamoto N."/>
            <person name="Seo M."/>
            <person name="Sato S."/>
            <person name="Yamada T."/>
            <person name="Mori H."/>
            <person name="Tajima N."/>
            <person name="Moriyama T."/>
            <person name="Ikeuchi M."/>
            <person name="Watanabe M."/>
            <person name="Wada H."/>
            <person name="Kobayashi K."/>
            <person name="Saito M."/>
            <person name="Masuda T."/>
            <person name="Sasaki-Sekimoto Y."/>
            <person name="Mashiguchi K."/>
            <person name="Awai K."/>
            <person name="Shimojima M."/>
            <person name="Masuda S."/>
            <person name="Iwai M."/>
            <person name="Nobusawa T."/>
            <person name="Narise T."/>
            <person name="Kondo S."/>
            <person name="Saito H."/>
            <person name="Sato R."/>
            <person name="Murakawa M."/>
            <person name="Ihara Y."/>
            <person name="Oshima-Yamada Y."/>
            <person name="Ohtaka K."/>
            <person name="Satoh M."/>
            <person name="Sonobe K."/>
            <person name="Ishii M."/>
            <person name="Ohtani R."/>
            <person name="Kanamori-Sato M."/>
            <person name="Honoki R."/>
            <person name="Miyazaki D."/>
            <person name="Mochizuki H."/>
            <person name="Umetsu J."/>
            <person name="Higashi K."/>
            <person name="Shibata D."/>
            <person name="Kamiya Y."/>
            <person name="Sato N."/>
            <person name="Nakamura Y."/>
            <person name="Tabata S."/>
            <person name="Ida S."/>
            <person name="Kurokawa K."/>
            <person name="Ohta H."/>
        </authorList>
    </citation>
    <scope>NUCLEOTIDE SEQUENCE [LARGE SCALE GENOMIC DNA]</scope>
    <source>
        <strain evidence="4 5">NIES-2285</strain>
    </source>
</reference>
<evidence type="ECO:0000313" key="4">
    <source>
        <dbReference type="EMBL" id="GAQ79138.1"/>
    </source>
</evidence>
<feature type="compositionally biased region" description="Basic residues" evidence="2">
    <location>
        <begin position="595"/>
        <end position="615"/>
    </location>
</feature>
<dbReference type="InterPro" id="IPR018034">
    <property type="entry name" value="Kri1"/>
</dbReference>
<dbReference type="STRING" id="105231.A0A1Y1HTH7"/>
<name>A0A1Y1HTH7_KLENI</name>
<gene>
    <name evidence="4" type="ORF">KFL_000250150</name>
</gene>
<dbReference type="GO" id="GO:0005730">
    <property type="term" value="C:nucleolus"/>
    <property type="evidence" value="ECO:0000318"/>
    <property type="project" value="GO_Central"/>
</dbReference>
<dbReference type="InterPro" id="IPR024626">
    <property type="entry name" value="Kri1-like_C"/>
</dbReference>
<feature type="region of interest" description="Disordered" evidence="2">
    <location>
        <begin position="290"/>
        <end position="320"/>
    </location>
</feature>
<dbReference type="OMA" id="WDNYDPR"/>
<feature type="compositionally biased region" description="Acidic residues" evidence="2">
    <location>
        <begin position="389"/>
        <end position="417"/>
    </location>
</feature>
<feature type="region of interest" description="Disordered" evidence="2">
    <location>
        <begin position="34"/>
        <end position="79"/>
    </location>
</feature>
<feature type="compositionally biased region" description="Acidic residues" evidence="2">
    <location>
        <begin position="452"/>
        <end position="501"/>
    </location>
</feature>
<feature type="compositionally biased region" description="Basic residues" evidence="2">
    <location>
        <begin position="708"/>
        <end position="718"/>
    </location>
</feature>
<comment type="similarity">
    <text evidence="1">Belongs to the KRI1 family.</text>
</comment>
<dbReference type="EMBL" id="DF236974">
    <property type="protein sequence ID" value="GAQ79138.1"/>
    <property type="molecule type" value="Genomic_DNA"/>
</dbReference>
<sequence>MGRPKKRKQSILEDDGEAGEIDTLTVNEEYARRFKHNKERDDLHRLKELQKAGLAGEEDSDSDDESEDEDGLLPEETEAQIFETLSRIRQKDPSIYQSDVAFFKEGGGAGGGTQKTGDKKQKAVYLKDVVAQQLLEGGGDEEDDDKRVGLKRKGKTYVEEQEELKNEFLRGVGGAESDDEEEDDLLRVRKGPSDAATSTLAGAPAPKDNEVMARLEAYFGKDDALDEGERFLKDYLANRKWVDKDADRVPTYGEIVDDHPDVSEDEEEVERQEEFEKQYNFRFEEPGAAHVVGHARSVEGSVRRPDDARKRARQQREERAVAEAAARKEELKRLKNIKKKELQEKLERIKEMAGSLDGAKLQQLVDLDDDFDPAAYDKQMREMFGEEYYEGGEDDEELLGIDEDGDWAPPEGDEDETANLPAAVGPSKAVGFKAARMRLGGSENDVQRKDSDDESADDSEEEGADEDGGEEDSDEEGGGNEGEDEGGKEEEEEEGGEEEDEERQRAYRVLQEDKQAFEKKLEEYYKLDYEDVVGDLPTRFKYAQVKSNTFGLQTDDILAMDDKELNALVSLKNIAPYRPDEWRLPKWAKAKLRLSRKERKKKALEHHGAVTKRVKKATDGVKEGGRKEKKGVREGEENHGVKEGGERKKKGVKEMVRSEDGRKAEGRREETNGKEEKKKRKREKEESADGVEEKQEAQGEASGDAEGKKKRKRRKKKGGAAALGLSESRLQSYGQLTVPGKKAH</sequence>
<accession>A0A1Y1HTH7</accession>
<dbReference type="AlphaFoldDB" id="A0A1Y1HTH7"/>
<dbReference type="GO" id="GO:0030686">
    <property type="term" value="C:90S preribosome"/>
    <property type="evidence" value="ECO:0000318"/>
    <property type="project" value="GO_Central"/>
</dbReference>
<proteinExistence type="inferred from homology"/>
<evidence type="ECO:0000259" key="3">
    <source>
        <dbReference type="Pfam" id="PF12936"/>
    </source>
</evidence>
<feature type="region of interest" description="Disordered" evidence="2">
    <location>
        <begin position="595"/>
        <end position="744"/>
    </location>
</feature>
<feature type="domain" description="Kri1-like C-terminal" evidence="3">
    <location>
        <begin position="516"/>
        <end position="602"/>
    </location>
</feature>
<evidence type="ECO:0000256" key="2">
    <source>
        <dbReference type="SAM" id="MobiDB-lite"/>
    </source>
</evidence>
<dbReference type="OrthoDB" id="10252032at2759"/>
<feature type="compositionally biased region" description="Basic and acidic residues" evidence="2">
    <location>
        <begin position="38"/>
        <end position="50"/>
    </location>
</feature>
<feature type="region of interest" description="Disordered" evidence="2">
    <location>
        <begin position="168"/>
        <end position="208"/>
    </location>
</feature>
<dbReference type="Proteomes" id="UP000054558">
    <property type="component" value="Unassembled WGS sequence"/>
</dbReference>
<evidence type="ECO:0000313" key="5">
    <source>
        <dbReference type="Proteomes" id="UP000054558"/>
    </source>
</evidence>
<feature type="compositionally biased region" description="Acidic residues" evidence="2">
    <location>
        <begin position="56"/>
        <end position="78"/>
    </location>
</feature>
<organism evidence="4 5">
    <name type="scientific">Klebsormidium nitens</name>
    <name type="common">Green alga</name>
    <name type="synonym">Ulothrix nitens</name>
    <dbReference type="NCBI Taxonomy" id="105231"/>
    <lineage>
        <taxon>Eukaryota</taxon>
        <taxon>Viridiplantae</taxon>
        <taxon>Streptophyta</taxon>
        <taxon>Klebsormidiophyceae</taxon>
        <taxon>Klebsormidiales</taxon>
        <taxon>Klebsormidiaceae</taxon>
        <taxon>Klebsormidium</taxon>
    </lineage>
</organism>
<dbReference type="Pfam" id="PF05178">
    <property type="entry name" value="Kri1"/>
    <property type="match status" value="1"/>
</dbReference>
<feature type="compositionally biased region" description="Basic and acidic residues" evidence="2">
    <location>
        <begin position="301"/>
        <end position="320"/>
    </location>
</feature>
<dbReference type="Pfam" id="PF12936">
    <property type="entry name" value="Kri1_C"/>
    <property type="match status" value="1"/>
</dbReference>
<protein>
    <recommendedName>
        <fullName evidence="3">Kri1-like C-terminal domain-containing protein</fullName>
    </recommendedName>
</protein>
<dbReference type="GO" id="GO:0000447">
    <property type="term" value="P:endonucleolytic cleavage in ITS1 to separate SSU-rRNA from 5.8S rRNA and LSU-rRNA from tricistronic rRNA transcript (SSU-rRNA, 5.8S rRNA, LSU-rRNA)"/>
    <property type="evidence" value="ECO:0000318"/>
    <property type="project" value="GO_Central"/>
</dbReference>
<dbReference type="PANTHER" id="PTHR14490:SF5">
    <property type="entry name" value="PROTEIN KRI1 HOMOLOG"/>
    <property type="match status" value="1"/>
</dbReference>